<dbReference type="PROSITE" id="PS00198">
    <property type="entry name" value="4FE4S_FER_1"/>
    <property type="match status" value="1"/>
</dbReference>
<evidence type="ECO:0000256" key="1">
    <source>
        <dbReference type="ARBA" id="ARBA00022485"/>
    </source>
</evidence>
<dbReference type="InterPro" id="IPR017896">
    <property type="entry name" value="4Fe4S_Fe-S-bd"/>
</dbReference>
<feature type="domain" description="4Fe-4S ferredoxin-type" evidence="6">
    <location>
        <begin position="112"/>
        <end position="141"/>
    </location>
</feature>
<comment type="caution">
    <text evidence="7">The sequence shown here is derived from an EMBL/GenBank/DDBJ whole genome shotgun (WGS) entry which is preliminary data.</text>
</comment>
<dbReference type="RefSeq" id="WP_371385585.1">
    <property type="nucleotide sequence ID" value="NZ_JBGLYH010000008.1"/>
</dbReference>
<feature type="signal peptide" evidence="5">
    <location>
        <begin position="1"/>
        <end position="27"/>
    </location>
</feature>
<dbReference type="Gene3D" id="3.30.70.20">
    <property type="match status" value="2"/>
</dbReference>
<dbReference type="Pfam" id="PF13247">
    <property type="entry name" value="Fer4_11"/>
    <property type="match status" value="1"/>
</dbReference>
<evidence type="ECO:0000256" key="5">
    <source>
        <dbReference type="SAM" id="SignalP"/>
    </source>
</evidence>
<keyword evidence="8" id="KW-1185">Reference proteome</keyword>
<dbReference type="CDD" id="cd10551">
    <property type="entry name" value="PsrB"/>
    <property type="match status" value="1"/>
</dbReference>
<sequence>MDRRKFLKLACAGVPALGTLTATTARAGGKGPRYAMVIDLRRCVGCHSCSVSCSVENRVPVGKFRATVGEFVIEDKGAAPTVAPLPRLCNHCEEPACVPVCPVHATYKDASGLVLVDSDKCLACGFCVQACPYDARYINPVTHTTDKCTFCVHRLQAGLLPACVENCVGGARIFGDMNDPESLVARTLKAHKGDVSVLAPEQGTKPNVYYINLNAFLDSPANVGLPMAEGAMAAGGEHA</sequence>
<evidence type="ECO:0000313" key="7">
    <source>
        <dbReference type="EMBL" id="MEZ7196044.1"/>
    </source>
</evidence>
<keyword evidence="5" id="KW-0732">Signal</keyword>
<keyword evidence="2" id="KW-0479">Metal-binding</keyword>
<dbReference type="EMBL" id="JBGLYH010000008">
    <property type="protein sequence ID" value="MEZ7196044.1"/>
    <property type="molecule type" value="Genomic_DNA"/>
</dbReference>
<feature type="domain" description="4Fe-4S ferredoxin-type" evidence="6">
    <location>
        <begin position="34"/>
        <end position="63"/>
    </location>
</feature>
<dbReference type="PANTHER" id="PTHR43177:SF9">
    <property type="entry name" value="PROTEIN NRFC"/>
    <property type="match status" value="1"/>
</dbReference>
<proteinExistence type="predicted"/>
<keyword evidence="4" id="KW-0411">Iron-sulfur</keyword>
<evidence type="ECO:0000256" key="4">
    <source>
        <dbReference type="ARBA" id="ARBA00023014"/>
    </source>
</evidence>
<organism evidence="7 8">
    <name type="scientific">Pseudodesulfovibrio karagichevae</name>
    <dbReference type="NCBI Taxonomy" id="3239305"/>
    <lineage>
        <taxon>Bacteria</taxon>
        <taxon>Pseudomonadati</taxon>
        <taxon>Thermodesulfobacteriota</taxon>
        <taxon>Desulfovibrionia</taxon>
        <taxon>Desulfovibrionales</taxon>
        <taxon>Desulfovibrionaceae</taxon>
    </lineage>
</organism>
<dbReference type="Proteomes" id="UP001568698">
    <property type="component" value="Unassembled WGS sequence"/>
</dbReference>
<dbReference type="PANTHER" id="PTHR43177">
    <property type="entry name" value="PROTEIN NRFC"/>
    <property type="match status" value="1"/>
</dbReference>
<keyword evidence="1" id="KW-0004">4Fe-4S</keyword>
<reference evidence="7 8" key="1">
    <citation type="submission" date="2024-08" db="EMBL/GenBank/DDBJ databases">
        <title>Sulfate-reducing bacteria isolated from formation water of the oil field in Kazakhstan and description of Pseudodesulfovibrio sp.</title>
        <authorList>
            <person name="Bidzhieva S.K."/>
            <person name="Tourova T.P."/>
            <person name="Grouzdev D.S."/>
            <person name="Beletsky A.V."/>
            <person name="Sokolova D.S."/>
            <person name="Samigullina S.R."/>
            <person name="Poltaraus A.B."/>
            <person name="Avtukh A.N."/>
            <person name="Tereshina V.M."/>
            <person name="Zhaparov N.S."/>
            <person name="Mardanov A.V."/>
            <person name="Nazina T.N."/>
        </authorList>
    </citation>
    <scope>NUCLEOTIDE SEQUENCE [LARGE SCALE GENOMIC DNA]</scope>
    <source>
        <strain evidence="7 8">9FUS</strain>
    </source>
</reference>
<name>A0ABV4JZA4_9BACT</name>
<dbReference type="SUPFAM" id="SSF54862">
    <property type="entry name" value="4Fe-4S ferredoxins"/>
    <property type="match status" value="1"/>
</dbReference>
<evidence type="ECO:0000256" key="2">
    <source>
        <dbReference type="ARBA" id="ARBA00022723"/>
    </source>
</evidence>
<protein>
    <submittedName>
        <fullName evidence="7">4Fe-4S dicluster domain-containing protein</fullName>
    </submittedName>
</protein>
<dbReference type="InterPro" id="IPR050954">
    <property type="entry name" value="ET_IronSulfur_Cluster-Binding"/>
</dbReference>
<gene>
    <name evidence="7" type="ORF">AB6M95_04725</name>
</gene>
<accession>A0ABV4JZA4</accession>
<dbReference type="PROSITE" id="PS51379">
    <property type="entry name" value="4FE4S_FER_2"/>
    <property type="match status" value="3"/>
</dbReference>
<evidence type="ECO:0000313" key="8">
    <source>
        <dbReference type="Proteomes" id="UP001568698"/>
    </source>
</evidence>
<dbReference type="InterPro" id="IPR017900">
    <property type="entry name" value="4Fe4S_Fe_S_CS"/>
</dbReference>
<keyword evidence="3" id="KW-0408">Iron</keyword>
<feature type="domain" description="4Fe-4S ferredoxin-type" evidence="6">
    <location>
        <begin position="78"/>
        <end position="111"/>
    </location>
</feature>
<feature type="chain" id="PRO_5046554715" evidence="5">
    <location>
        <begin position="28"/>
        <end position="239"/>
    </location>
</feature>
<evidence type="ECO:0000256" key="3">
    <source>
        <dbReference type="ARBA" id="ARBA00023004"/>
    </source>
</evidence>
<evidence type="ECO:0000259" key="6">
    <source>
        <dbReference type="PROSITE" id="PS51379"/>
    </source>
</evidence>